<dbReference type="Pfam" id="PF01345">
    <property type="entry name" value="DUF11"/>
    <property type="match status" value="2"/>
</dbReference>
<feature type="signal peptide" evidence="2">
    <location>
        <begin position="1"/>
        <end position="29"/>
    </location>
</feature>
<dbReference type="OrthoDB" id="28777at2"/>
<feature type="compositionally biased region" description="Pro residues" evidence="1">
    <location>
        <begin position="345"/>
        <end position="357"/>
    </location>
</feature>
<dbReference type="RefSeq" id="WP_068885782.1">
    <property type="nucleotide sequence ID" value="NZ_CBCRUU010000016.1"/>
</dbReference>
<dbReference type="SUPFAM" id="SSF49401">
    <property type="entry name" value="Bacterial adhesins"/>
    <property type="match status" value="1"/>
</dbReference>
<dbReference type="InterPro" id="IPR008966">
    <property type="entry name" value="Adhesion_dom_sf"/>
</dbReference>
<dbReference type="PANTHER" id="PTHR34819">
    <property type="entry name" value="LARGE CYSTEINE-RICH PERIPLASMIC PROTEIN OMCB"/>
    <property type="match status" value="1"/>
</dbReference>
<keyword evidence="5" id="KW-1185">Reference proteome</keyword>
<protein>
    <recommendedName>
        <fullName evidence="3">DUF11 domain-containing protein</fullName>
    </recommendedName>
</protein>
<feature type="compositionally biased region" description="Low complexity" evidence="1">
    <location>
        <begin position="358"/>
        <end position="368"/>
    </location>
</feature>
<dbReference type="EMBL" id="MBDL01000001">
    <property type="protein sequence ID" value="ODA14642.1"/>
    <property type="molecule type" value="Genomic_DNA"/>
</dbReference>
<dbReference type="Gene3D" id="2.60.40.1170">
    <property type="entry name" value="Mu homology domain, subdomain B"/>
    <property type="match status" value="1"/>
</dbReference>
<gene>
    <name evidence="4" type="ORF">BBP83_02270</name>
</gene>
<feature type="compositionally biased region" description="Basic and acidic residues" evidence="1">
    <location>
        <begin position="539"/>
        <end position="548"/>
    </location>
</feature>
<reference evidence="4 5" key="1">
    <citation type="submission" date="2016-07" db="EMBL/GenBank/DDBJ databases">
        <title>Acinetobacter sp. ANC 4603.</title>
        <authorList>
            <person name="Radolfova-Krizova L."/>
            <person name="Nemec A."/>
        </authorList>
    </citation>
    <scope>NUCLEOTIDE SEQUENCE [LARGE SCALE GENOMIC DNA]</scope>
    <source>
        <strain evidence="4 5">ANC 4603</strain>
    </source>
</reference>
<feature type="domain" description="DUF11" evidence="3">
    <location>
        <begin position="842"/>
        <end position="921"/>
    </location>
</feature>
<dbReference type="PANTHER" id="PTHR34819:SF3">
    <property type="entry name" value="CELL SURFACE PROTEIN"/>
    <property type="match status" value="1"/>
</dbReference>
<evidence type="ECO:0000313" key="4">
    <source>
        <dbReference type="EMBL" id="ODA14642.1"/>
    </source>
</evidence>
<feature type="chain" id="PRO_5008671839" description="DUF11 domain-containing protein" evidence="2">
    <location>
        <begin position="30"/>
        <end position="922"/>
    </location>
</feature>
<evidence type="ECO:0000313" key="5">
    <source>
        <dbReference type="Proteomes" id="UP000186553"/>
    </source>
</evidence>
<dbReference type="AlphaFoldDB" id="A0A1C3D0R0"/>
<keyword evidence="2" id="KW-0732">Signal</keyword>
<proteinExistence type="predicted"/>
<comment type="caution">
    <text evidence="4">The sequence shown here is derived from an EMBL/GenBank/DDBJ whole genome shotgun (WGS) entry which is preliminary data.</text>
</comment>
<feature type="region of interest" description="Disordered" evidence="1">
    <location>
        <begin position="537"/>
        <end position="561"/>
    </location>
</feature>
<dbReference type="NCBIfam" id="TIGR01451">
    <property type="entry name" value="B_ant_repeat"/>
    <property type="match status" value="2"/>
</dbReference>
<name>A0A1C3D0R0_9GAMM</name>
<evidence type="ECO:0000256" key="2">
    <source>
        <dbReference type="SAM" id="SignalP"/>
    </source>
</evidence>
<accession>A0A1C3D0R0</accession>
<feature type="region of interest" description="Disordered" evidence="1">
    <location>
        <begin position="314"/>
        <end position="369"/>
    </location>
</feature>
<dbReference type="InterPro" id="IPR001434">
    <property type="entry name" value="OmcB-like_DUF11"/>
</dbReference>
<feature type="domain" description="DUF11" evidence="3">
    <location>
        <begin position="206"/>
        <end position="329"/>
    </location>
</feature>
<evidence type="ECO:0000259" key="3">
    <source>
        <dbReference type="Pfam" id="PF01345"/>
    </source>
</evidence>
<dbReference type="Proteomes" id="UP000186553">
    <property type="component" value="Unassembled WGS sequence"/>
</dbReference>
<evidence type="ECO:0000256" key="1">
    <source>
        <dbReference type="SAM" id="MobiDB-lite"/>
    </source>
</evidence>
<sequence>MKHSFQLSKLAASLAVIGGVSLFSSQTMAAVPLAGTNISNVATATYTDNTGTERVVTSNEVKTLVAQIGSFTLEANRSAQTTPNGQVSLSHILTNTGNGTDKFKIELDSAYAGTFSFDMTKVAVYLDRNKDGIADSNVALQSTDLIELASGESVGLVIVATTPSTATKDQLDQIKITATATQTALYSTVSKENDDTVTITTGAVMQITKAASVSVTQAGKEIEYTLTFKNTGNATATNVAIFDVLPASVEFVKDSARYSGSSNGLTDLSTDGDNFEYNDTKKAFLFNIREVKANTTGTLKFKVKVKANTPASDIKNTAYVDPDGKLVDPTDPTGPREPIKIGDLPPNPNTPPIPEDPSNPTTVPSNPSIVTVEGTYSGSVNDALNDGFKDGETSTNGDDLITVAGQQGVPVLFGDAASEPVVVHNRGNATDTYNLTIDKTAFDAYGVLPAGSIVEILKADGRTPVTDTNGDGIVDTGPIEAGKNAQFVVRMTLPTGEVIAASGVGVKLVSTSVKNAEVDTLKLVISALTANSVDLTSKTPEDTTDPVKGEGVGVPTSVVDKTTPPATPAIFDITINNTGNIPDNYVITLPNVPDGWTVEVFEKDSSGNCTTTKVTNSGNIKATESKSFCLVVTPPAGTPADTAHDIKVEIKSPATGTKDDITFNVKVEEQRQLTFTPDRQGQVAPGGTIVYSHVLTNTGNILEGDKTTYPLEIDWSSTLAGVNTSIYVDINNNDITDAGELVTGTTALERNASLAALLAKTNGAGLSQNEAVNILVKVEAPATATAGESDTTIVTFKPTGSNNKPADVLITDRTVINLGQVRLTKSQAVSACGTAPTTYVTTNLTAKPGECVYYKIDAINDGNVNASDVVISDTVPSYTTIYQGSVKPNPGASESGGKVSYTVSTLTPAATATLEFAVKVDQ</sequence>
<organism evidence="4 5">
    <name type="scientific">Acinetobacter celticus</name>
    <dbReference type="NCBI Taxonomy" id="1891224"/>
    <lineage>
        <taxon>Bacteria</taxon>
        <taxon>Pseudomonadati</taxon>
        <taxon>Pseudomonadota</taxon>
        <taxon>Gammaproteobacteria</taxon>
        <taxon>Moraxellales</taxon>
        <taxon>Moraxellaceae</taxon>
        <taxon>Acinetobacter</taxon>
    </lineage>
</organism>
<dbReference type="InterPro" id="IPR047589">
    <property type="entry name" value="DUF11_rpt"/>
</dbReference>
<dbReference type="STRING" id="1891224.BBP83_02270"/>
<dbReference type="InterPro" id="IPR051172">
    <property type="entry name" value="Chlamydia_OmcB"/>
</dbReference>